<dbReference type="RefSeq" id="WP_329410205.1">
    <property type="nucleotide sequence ID" value="NZ_CP109441.1"/>
</dbReference>
<dbReference type="InterPro" id="IPR007419">
    <property type="entry name" value="BFD-like_2Fe2S-bd_dom"/>
</dbReference>
<organism evidence="8 9">
    <name type="scientific">Nocardia vinacea</name>
    <dbReference type="NCBI Taxonomy" id="96468"/>
    <lineage>
        <taxon>Bacteria</taxon>
        <taxon>Bacillati</taxon>
        <taxon>Actinomycetota</taxon>
        <taxon>Actinomycetes</taxon>
        <taxon>Mycobacteriales</taxon>
        <taxon>Nocardiaceae</taxon>
        <taxon>Nocardia</taxon>
    </lineage>
</organism>
<feature type="region of interest" description="Disordered" evidence="6">
    <location>
        <begin position="192"/>
        <end position="219"/>
    </location>
</feature>
<dbReference type="PROSITE" id="PS51379">
    <property type="entry name" value="4FE4S_FER_2"/>
    <property type="match status" value="2"/>
</dbReference>
<evidence type="ECO:0000256" key="3">
    <source>
        <dbReference type="ARBA" id="ARBA00022723"/>
    </source>
</evidence>
<keyword evidence="3" id="KW-0479">Metal-binding</keyword>
<dbReference type="Proteomes" id="UP001432062">
    <property type="component" value="Chromosome"/>
</dbReference>
<dbReference type="Pfam" id="PF04324">
    <property type="entry name" value="Fer2_BFD"/>
    <property type="match status" value="1"/>
</dbReference>
<dbReference type="InterPro" id="IPR041854">
    <property type="entry name" value="BFD-like_2Fe2S-bd_dom_sf"/>
</dbReference>
<evidence type="ECO:0000256" key="1">
    <source>
        <dbReference type="ARBA" id="ARBA00001966"/>
    </source>
</evidence>
<dbReference type="PANTHER" id="PTHR24960:SF79">
    <property type="entry name" value="PHOTOSYSTEM I IRON-SULFUR CENTER"/>
    <property type="match status" value="1"/>
</dbReference>
<name>A0ABZ1YT69_9NOCA</name>
<reference evidence="8" key="1">
    <citation type="submission" date="2022-10" db="EMBL/GenBank/DDBJ databases">
        <title>The complete genomes of actinobacterial strains from the NBC collection.</title>
        <authorList>
            <person name="Joergensen T.S."/>
            <person name="Alvarez Arevalo M."/>
            <person name="Sterndorff E.B."/>
            <person name="Faurdal D."/>
            <person name="Vuksanovic O."/>
            <person name="Mourched A.-S."/>
            <person name="Charusanti P."/>
            <person name="Shaw S."/>
            <person name="Blin K."/>
            <person name="Weber T."/>
        </authorList>
    </citation>
    <scope>NUCLEOTIDE SEQUENCE</scope>
    <source>
        <strain evidence="8">NBC_01482</strain>
    </source>
</reference>
<sequence>MLQTSAVVRIDADNCVGCQRCVSICPTTALSMDQRLAVVDEDKCVGCFKCIEACAPFKAISVLPMPTPRVLTTPSADDSDPAVNEICRKARMEPDAVICVCTRTTAREVAAALLSGVREIESIPLATGAGAKCGMWCHAALVRMLRADGITVEPTPRNRRFYADSGAGDIGIWSISDEVAERYPEYRLKESRDAVEDGTIHNEPTPMFPEILPTPDDRR</sequence>
<dbReference type="InterPro" id="IPR017900">
    <property type="entry name" value="4Fe4S_Fe_S_CS"/>
</dbReference>
<keyword evidence="2" id="KW-0004">4Fe-4S</keyword>
<keyword evidence="4" id="KW-0408">Iron</keyword>
<dbReference type="Gene3D" id="3.30.70.20">
    <property type="match status" value="1"/>
</dbReference>
<dbReference type="Gene3D" id="1.10.10.1100">
    <property type="entry name" value="BFD-like [2Fe-2S]-binding domain"/>
    <property type="match status" value="1"/>
</dbReference>
<evidence type="ECO:0000259" key="7">
    <source>
        <dbReference type="PROSITE" id="PS51379"/>
    </source>
</evidence>
<accession>A0ABZ1YT69</accession>
<dbReference type="InterPro" id="IPR017896">
    <property type="entry name" value="4Fe4S_Fe-S-bd"/>
</dbReference>
<dbReference type="PROSITE" id="PS00198">
    <property type="entry name" value="4FE4S_FER_1"/>
    <property type="match status" value="1"/>
</dbReference>
<gene>
    <name evidence="8" type="ORF">OG563_46780</name>
</gene>
<feature type="domain" description="4Fe-4S ferredoxin-type" evidence="7">
    <location>
        <begin position="6"/>
        <end position="35"/>
    </location>
</feature>
<feature type="domain" description="4Fe-4S ferredoxin-type" evidence="7">
    <location>
        <begin position="37"/>
        <end position="65"/>
    </location>
</feature>
<evidence type="ECO:0000313" key="8">
    <source>
        <dbReference type="EMBL" id="WUV46467.1"/>
    </source>
</evidence>
<dbReference type="EMBL" id="CP109441">
    <property type="protein sequence ID" value="WUV46467.1"/>
    <property type="molecule type" value="Genomic_DNA"/>
</dbReference>
<evidence type="ECO:0000256" key="6">
    <source>
        <dbReference type="SAM" id="MobiDB-lite"/>
    </source>
</evidence>
<keyword evidence="9" id="KW-1185">Reference proteome</keyword>
<comment type="cofactor">
    <cofactor evidence="1">
        <name>[4Fe-4S] cluster</name>
        <dbReference type="ChEBI" id="CHEBI:49883"/>
    </cofactor>
</comment>
<evidence type="ECO:0000256" key="2">
    <source>
        <dbReference type="ARBA" id="ARBA00022485"/>
    </source>
</evidence>
<dbReference type="InterPro" id="IPR050157">
    <property type="entry name" value="PSI_iron-sulfur_center"/>
</dbReference>
<dbReference type="SUPFAM" id="SSF54862">
    <property type="entry name" value="4Fe-4S ferredoxins"/>
    <property type="match status" value="1"/>
</dbReference>
<dbReference type="Pfam" id="PF13237">
    <property type="entry name" value="Fer4_10"/>
    <property type="match status" value="1"/>
</dbReference>
<dbReference type="PANTHER" id="PTHR24960">
    <property type="entry name" value="PHOTOSYSTEM I IRON-SULFUR CENTER-RELATED"/>
    <property type="match status" value="1"/>
</dbReference>
<proteinExistence type="predicted"/>
<evidence type="ECO:0000313" key="9">
    <source>
        <dbReference type="Proteomes" id="UP001432062"/>
    </source>
</evidence>
<evidence type="ECO:0000256" key="4">
    <source>
        <dbReference type="ARBA" id="ARBA00023004"/>
    </source>
</evidence>
<protein>
    <submittedName>
        <fullName evidence="8">4Fe-4S binding protein</fullName>
    </submittedName>
</protein>
<keyword evidence="5" id="KW-0411">Iron-sulfur</keyword>
<evidence type="ECO:0000256" key="5">
    <source>
        <dbReference type="ARBA" id="ARBA00023014"/>
    </source>
</evidence>